<dbReference type="EMBL" id="BPVZ01000007">
    <property type="protein sequence ID" value="GKU94038.1"/>
    <property type="molecule type" value="Genomic_DNA"/>
</dbReference>
<reference evidence="2 3" key="1">
    <citation type="journal article" date="2021" name="Commun. Biol.">
        <title>The genome of Shorea leprosula (Dipterocarpaceae) highlights the ecological relevance of drought in aseasonal tropical rainforests.</title>
        <authorList>
            <person name="Ng K.K.S."/>
            <person name="Kobayashi M.J."/>
            <person name="Fawcett J.A."/>
            <person name="Hatakeyama M."/>
            <person name="Paape T."/>
            <person name="Ng C.H."/>
            <person name="Ang C.C."/>
            <person name="Tnah L.H."/>
            <person name="Lee C.T."/>
            <person name="Nishiyama T."/>
            <person name="Sese J."/>
            <person name="O'Brien M.J."/>
            <person name="Copetti D."/>
            <person name="Mohd Noor M.I."/>
            <person name="Ong R.C."/>
            <person name="Putra M."/>
            <person name="Sireger I.Z."/>
            <person name="Indrioko S."/>
            <person name="Kosugi Y."/>
            <person name="Izuno A."/>
            <person name="Isagi Y."/>
            <person name="Lee S.L."/>
            <person name="Shimizu K.K."/>
        </authorList>
    </citation>
    <scope>NUCLEOTIDE SEQUENCE [LARGE SCALE GENOMIC DNA]</scope>
    <source>
        <strain evidence="2">214</strain>
    </source>
</reference>
<dbReference type="AlphaFoldDB" id="A0AAV5HZ14"/>
<sequence length="49" mass="5370">MIPLPFAISSPNYTPPGQRDDRSSNNQILLRSLLWGVGAEKLSKFGALI</sequence>
<organism evidence="2 3">
    <name type="scientific">Rubroshorea leprosula</name>
    <dbReference type="NCBI Taxonomy" id="152421"/>
    <lineage>
        <taxon>Eukaryota</taxon>
        <taxon>Viridiplantae</taxon>
        <taxon>Streptophyta</taxon>
        <taxon>Embryophyta</taxon>
        <taxon>Tracheophyta</taxon>
        <taxon>Spermatophyta</taxon>
        <taxon>Magnoliopsida</taxon>
        <taxon>eudicotyledons</taxon>
        <taxon>Gunneridae</taxon>
        <taxon>Pentapetalae</taxon>
        <taxon>rosids</taxon>
        <taxon>malvids</taxon>
        <taxon>Malvales</taxon>
        <taxon>Dipterocarpaceae</taxon>
        <taxon>Rubroshorea</taxon>
    </lineage>
</organism>
<dbReference type="Proteomes" id="UP001054252">
    <property type="component" value="Unassembled WGS sequence"/>
</dbReference>
<evidence type="ECO:0000313" key="2">
    <source>
        <dbReference type="EMBL" id="GKU94038.1"/>
    </source>
</evidence>
<feature type="region of interest" description="Disordered" evidence="1">
    <location>
        <begin position="1"/>
        <end position="23"/>
    </location>
</feature>
<name>A0AAV5HZ14_9ROSI</name>
<accession>A0AAV5HZ14</accession>
<comment type="caution">
    <text evidence="2">The sequence shown here is derived from an EMBL/GenBank/DDBJ whole genome shotgun (WGS) entry which is preliminary data.</text>
</comment>
<proteinExistence type="predicted"/>
<gene>
    <name evidence="2" type="ORF">SLEP1_g7576</name>
</gene>
<keyword evidence="3" id="KW-1185">Reference proteome</keyword>
<evidence type="ECO:0000313" key="3">
    <source>
        <dbReference type="Proteomes" id="UP001054252"/>
    </source>
</evidence>
<evidence type="ECO:0000256" key="1">
    <source>
        <dbReference type="SAM" id="MobiDB-lite"/>
    </source>
</evidence>
<protein>
    <submittedName>
        <fullName evidence="2">Uncharacterized protein</fullName>
    </submittedName>
</protein>